<evidence type="ECO:0000256" key="1">
    <source>
        <dbReference type="ARBA" id="ARBA00022490"/>
    </source>
</evidence>
<dbReference type="Pfam" id="PF17384">
    <property type="entry name" value="DUF150_C"/>
    <property type="match status" value="1"/>
</dbReference>
<name>A0A9X2ABY9_9BACL</name>
<dbReference type="Proteomes" id="UP001139263">
    <property type="component" value="Unassembled WGS sequence"/>
</dbReference>
<dbReference type="Pfam" id="PF02576">
    <property type="entry name" value="RimP_N"/>
    <property type="match status" value="1"/>
</dbReference>
<dbReference type="FunFam" id="3.30.300.70:FF:000001">
    <property type="entry name" value="Ribosome maturation factor RimP"/>
    <property type="match status" value="1"/>
</dbReference>
<evidence type="ECO:0000313" key="6">
    <source>
        <dbReference type="EMBL" id="MCI0183623.1"/>
    </source>
</evidence>
<dbReference type="InterPro" id="IPR028998">
    <property type="entry name" value="RimP_C"/>
</dbReference>
<organism evidence="6 7">
    <name type="scientific">Sulfoacidibacillus ferrooxidans</name>
    <dbReference type="NCBI Taxonomy" id="2005001"/>
    <lineage>
        <taxon>Bacteria</taxon>
        <taxon>Bacillati</taxon>
        <taxon>Bacillota</taxon>
        <taxon>Bacilli</taxon>
        <taxon>Bacillales</taxon>
        <taxon>Alicyclobacillaceae</taxon>
        <taxon>Sulfoacidibacillus</taxon>
    </lineage>
</organism>
<dbReference type="CDD" id="cd01734">
    <property type="entry name" value="YlxS_C"/>
    <property type="match status" value="1"/>
</dbReference>
<dbReference type="AlphaFoldDB" id="A0A9X2ABY9"/>
<dbReference type="RefSeq" id="WP_241714136.1">
    <property type="nucleotide sequence ID" value="NZ_JALBUF010000005.1"/>
</dbReference>
<proteinExistence type="inferred from homology"/>
<keyword evidence="2 3" id="KW-0690">Ribosome biogenesis</keyword>
<evidence type="ECO:0000313" key="7">
    <source>
        <dbReference type="Proteomes" id="UP001139263"/>
    </source>
</evidence>
<dbReference type="Gene3D" id="3.30.300.70">
    <property type="entry name" value="RimP-like superfamily, N-terminal"/>
    <property type="match status" value="1"/>
</dbReference>
<sequence length="155" mass="17230">MAAKQKVTDLVMEMVAPVLREAGLELVEVEYKKEGANWILRVFLDRPGGAVDLDDCAHVSEALSTALDETDPIPSAYFLEVSSAGAERTLKTARDFELAIGKRIFVSFYEPFEGNKNVEGTLMESDEEVLRVWQDPAMVVIPKDKIASVRLALVW</sequence>
<dbReference type="PANTHER" id="PTHR33867">
    <property type="entry name" value="RIBOSOME MATURATION FACTOR RIMP"/>
    <property type="match status" value="1"/>
</dbReference>
<reference evidence="6" key="1">
    <citation type="submission" date="2022-03" db="EMBL/GenBank/DDBJ databases">
        <title>Draft Genome Sequence of Firmicute Strain S0AB, a Heterotrophic Iron/Sulfur-Oxidizing Extreme Acidophile.</title>
        <authorList>
            <person name="Vergara E."/>
            <person name="Pakostova E."/>
            <person name="Johnson D.B."/>
            <person name="Holmes D.S."/>
        </authorList>
    </citation>
    <scope>NUCLEOTIDE SEQUENCE</scope>
    <source>
        <strain evidence="6">S0AB</strain>
    </source>
</reference>
<comment type="caution">
    <text evidence="6">The sequence shown here is derived from an EMBL/GenBank/DDBJ whole genome shotgun (WGS) entry which is preliminary data.</text>
</comment>
<feature type="domain" description="Ribosome maturation factor RimP C-terminal" evidence="5">
    <location>
        <begin position="90"/>
        <end position="154"/>
    </location>
</feature>
<dbReference type="InterPro" id="IPR003728">
    <property type="entry name" value="Ribosome_maturation_RimP"/>
</dbReference>
<dbReference type="GO" id="GO:0005829">
    <property type="term" value="C:cytosol"/>
    <property type="evidence" value="ECO:0007669"/>
    <property type="project" value="TreeGrafter"/>
</dbReference>
<dbReference type="InterPro" id="IPR028989">
    <property type="entry name" value="RimP_N"/>
</dbReference>
<feature type="domain" description="Ribosome maturation factor RimP N-terminal" evidence="4">
    <location>
        <begin position="14"/>
        <end position="87"/>
    </location>
</feature>
<dbReference type="Gene3D" id="2.30.30.180">
    <property type="entry name" value="Ribosome maturation factor RimP, C-terminal domain"/>
    <property type="match status" value="1"/>
</dbReference>
<dbReference type="SUPFAM" id="SSF75420">
    <property type="entry name" value="YhbC-like, N-terminal domain"/>
    <property type="match status" value="1"/>
</dbReference>
<dbReference type="GO" id="GO:0000028">
    <property type="term" value="P:ribosomal small subunit assembly"/>
    <property type="evidence" value="ECO:0007669"/>
    <property type="project" value="TreeGrafter"/>
</dbReference>
<evidence type="ECO:0000256" key="2">
    <source>
        <dbReference type="ARBA" id="ARBA00022517"/>
    </source>
</evidence>
<accession>A0A9X2ABY9</accession>
<comment type="subcellular location">
    <subcellularLocation>
        <location evidence="3">Cytoplasm</location>
    </subcellularLocation>
</comment>
<protein>
    <recommendedName>
        <fullName evidence="3">Ribosome maturation factor RimP</fullName>
    </recommendedName>
</protein>
<dbReference type="GO" id="GO:0006412">
    <property type="term" value="P:translation"/>
    <property type="evidence" value="ECO:0007669"/>
    <property type="project" value="TreeGrafter"/>
</dbReference>
<dbReference type="InterPro" id="IPR035956">
    <property type="entry name" value="RimP_N_sf"/>
</dbReference>
<gene>
    <name evidence="3 6" type="primary">rimP</name>
    <name evidence="6" type="ORF">MM817_01906</name>
</gene>
<evidence type="ECO:0000259" key="4">
    <source>
        <dbReference type="Pfam" id="PF02576"/>
    </source>
</evidence>
<dbReference type="PANTHER" id="PTHR33867:SF1">
    <property type="entry name" value="RIBOSOME MATURATION FACTOR RIMP"/>
    <property type="match status" value="1"/>
</dbReference>
<dbReference type="SUPFAM" id="SSF74942">
    <property type="entry name" value="YhbC-like, C-terminal domain"/>
    <property type="match status" value="1"/>
</dbReference>
<comment type="similarity">
    <text evidence="3">Belongs to the RimP family.</text>
</comment>
<dbReference type="InterPro" id="IPR036847">
    <property type="entry name" value="RimP_C_sf"/>
</dbReference>
<evidence type="ECO:0000259" key="5">
    <source>
        <dbReference type="Pfam" id="PF17384"/>
    </source>
</evidence>
<keyword evidence="1 3" id="KW-0963">Cytoplasm</keyword>
<dbReference type="EMBL" id="JALBUF010000005">
    <property type="protein sequence ID" value="MCI0183623.1"/>
    <property type="molecule type" value="Genomic_DNA"/>
</dbReference>
<comment type="function">
    <text evidence="3">Required for maturation of 30S ribosomal subunits.</text>
</comment>
<evidence type="ECO:0000256" key="3">
    <source>
        <dbReference type="HAMAP-Rule" id="MF_01077"/>
    </source>
</evidence>
<dbReference type="HAMAP" id="MF_01077">
    <property type="entry name" value="RimP"/>
    <property type="match status" value="1"/>
</dbReference>
<keyword evidence="7" id="KW-1185">Reference proteome</keyword>